<dbReference type="GO" id="GO:0044732">
    <property type="term" value="C:mitotic spindle pole body"/>
    <property type="evidence" value="ECO:0007669"/>
    <property type="project" value="TreeGrafter"/>
</dbReference>
<keyword evidence="9" id="KW-0493">Microtubule</keyword>
<evidence type="ECO:0000256" key="8">
    <source>
        <dbReference type="ARBA" id="ARBA00022618"/>
    </source>
</evidence>
<organism evidence="19 20">
    <name type="scientific">[Candida] subhashii</name>
    <dbReference type="NCBI Taxonomy" id="561895"/>
    <lineage>
        <taxon>Eukaryota</taxon>
        <taxon>Fungi</taxon>
        <taxon>Dikarya</taxon>
        <taxon>Ascomycota</taxon>
        <taxon>Saccharomycotina</taxon>
        <taxon>Pichiomycetes</taxon>
        <taxon>Debaryomycetaceae</taxon>
        <taxon>Spathaspora</taxon>
    </lineage>
</organism>
<evidence type="ECO:0000256" key="15">
    <source>
        <dbReference type="ARBA" id="ARBA00023306"/>
    </source>
</evidence>
<dbReference type="InterPro" id="IPR013964">
    <property type="entry name" value="DASH_Ask1"/>
</dbReference>
<dbReference type="OrthoDB" id="5573898at2759"/>
<dbReference type="AlphaFoldDB" id="A0A8J5QR75"/>
<reference evidence="19 20" key="1">
    <citation type="journal article" date="2021" name="DNA Res.">
        <title>Genome analysis of Candida subhashii reveals its hybrid nature and dual mitochondrial genome conformations.</title>
        <authorList>
            <person name="Mixao V."/>
            <person name="Hegedusova E."/>
            <person name="Saus E."/>
            <person name="Pryszcz L.P."/>
            <person name="Cillingova A."/>
            <person name="Nosek J."/>
            <person name="Gabaldon T."/>
        </authorList>
    </citation>
    <scope>NUCLEOTIDE SEQUENCE [LARGE SCALE GENOMIC DNA]</scope>
    <source>
        <strain evidence="19 20">CBS 10753</strain>
    </source>
</reference>
<evidence type="ECO:0000256" key="18">
    <source>
        <dbReference type="SAM" id="MobiDB-lite"/>
    </source>
</evidence>
<comment type="caution">
    <text evidence="19">The sequence shown here is derived from an EMBL/GenBank/DDBJ whole genome shotgun (WGS) entry which is preliminary data.</text>
</comment>
<dbReference type="Pfam" id="PF08655">
    <property type="entry name" value="DASH_Ask1"/>
    <property type="match status" value="1"/>
</dbReference>
<evidence type="ECO:0000256" key="17">
    <source>
        <dbReference type="ARBA" id="ARBA00029735"/>
    </source>
</evidence>
<dbReference type="GO" id="GO:0005874">
    <property type="term" value="C:microtubule"/>
    <property type="evidence" value="ECO:0007669"/>
    <property type="project" value="UniProtKB-KW"/>
</dbReference>
<evidence type="ECO:0000256" key="5">
    <source>
        <dbReference type="ARBA" id="ARBA00014520"/>
    </source>
</evidence>
<dbReference type="PANTHER" id="PTHR28200">
    <property type="entry name" value="DASH COMPLEX SUBUNIT ASK1"/>
    <property type="match status" value="1"/>
</dbReference>
<dbReference type="EMBL" id="JAGSYN010000051">
    <property type="protein sequence ID" value="KAG7665186.1"/>
    <property type="molecule type" value="Genomic_DNA"/>
</dbReference>
<keyword evidence="13" id="KW-0206">Cytoskeleton</keyword>
<feature type="compositionally biased region" description="Basic and acidic residues" evidence="18">
    <location>
        <begin position="127"/>
        <end position="145"/>
    </location>
</feature>
<evidence type="ECO:0000256" key="10">
    <source>
        <dbReference type="ARBA" id="ARBA00022776"/>
    </source>
</evidence>
<keyword evidence="7" id="KW-0963">Cytoplasm</keyword>
<evidence type="ECO:0000256" key="7">
    <source>
        <dbReference type="ARBA" id="ARBA00022490"/>
    </source>
</evidence>
<evidence type="ECO:0000256" key="1">
    <source>
        <dbReference type="ARBA" id="ARBA00004123"/>
    </source>
</evidence>
<dbReference type="GO" id="GO:0051301">
    <property type="term" value="P:cell division"/>
    <property type="evidence" value="ECO:0007669"/>
    <property type="project" value="UniProtKB-KW"/>
</dbReference>
<comment type="similarity">
    <text evidence="4">Belongs to the DASH complex ASK1 family.</text>
</comment>
<feature type="compositionally biased region" description="Polar residues" evidence="18">
    <location>
        <begin position="344"/>
        <end position="354"/>
    </location>
</feature>
<name>A0A8J5QR75_9ASCO</name>
<feature type="region of interest" description="Disordered" evidence="18">
    <location>
        <begin position="270"/>
        <end position="367"/>
    </location>
</feature>
<evidence type="ECO:0000256" key="14">
    <source>
        <dbReference type="ARBA" id="ARBA00023242"/>
    </source>
</evidence>
<evidence type="ECO:0000256" key="11">
    <source>
        <dbReference type="ARBA" id="ARBA00022829"/>
    </source>
</evidence>
<feature type="compositionally biased region" description="Polar residues" evidence="18">
    <location>
        <begin position="407"/>
        <end position="416"/>
    </location>
</feature>
<dbReference type="GO" id="GO:0042729">
    <property type="term" value="C:DASH complex"/>
    <property type="evidence" value="ECO:0007669"/>
    <property type="project" value="InterPro"/>
</dbReference>
<evidence type="ECO:0000256" key="16">
    <source>
        <dbReference type="ARBA" id="ARBA00023328"/>
    </source>
</evidence>
<gene>
    <name evidence="19" type="ORF">J8A68_001242</name>
</gene>
<keyword evidence="10" id="KW-0498">Mitosis</keyword>
<evidence type="ECO:0000256" key="4">
    <source>
        <dbReference type="ARBA" id="ARBA00010731"/>
    </source>
</evidence>
<feature type="compositionally biased region" description="Polar residues" evidence="18">
    <location>
        <begin position="182"/>
        <end position="217"/>
    </location>
</feature>
<keyword evidence="20" id="KW-1185">Reference proteome</keyword>
<comment type="subcellular location">
    <subcellularLocation>
        <location evidence="3">Chromosome</location>
        <location evidence="3">Centromere</location>
        <location evidence="3">Kinetochore</location>
    </subcellularLocation>
    <subcellularLocation>
        <location evidence="2">Cytoplasm</location>
        <location evidence="2">Cytoskeleton</location>
        <location evidence="2">Spindle</location>
    </subcellularLocation>
    <subcellularLocation>
        <location evidence="1">Nucleus</location>
    </subcellularLocation>
</comment>
<keyword evidence="14" id="KW-0539">Nucleus</keyword>
<accession>A0A8J5QR75</accession>
<evidence type="ECO:0000313" key="20">
    <source>
        <dbReference type="Proteomes" id="UP000694255"/>
    </source>
</evidence>
<feature type="region of interest" description="Disordered" evidence="18">
    <location>
        <begin position="99"/>
        <end position="235"/>
    </location>
</feature>
<dbReference type="GO" id="GO:0072686">
    <property type="term" value="C:mitotic spindle"/>
    <property type="evidence" value="ECO:0007669"/>
    <property type="project" value="InterPro"/>
</dbReference>
<feature type="compositionally biased region" description="Polar residues" evidence="18">
    <location>
        <begin position="322"/>
        <end position="333"/>
    </location>
</feature>
<sequence length="489" mass="54630">MKRVSIAPSSLRRKSTVNQDRLSTEREESERLDQETTLVLQQIDRSISRVNFIINDRIIPAIRGYNEGCDKVWANSGFWKRFFENAANVALDTFEEPINPQVATPNSRASFGNNNEKVAGAEQSSQADRRTVAGSRTEELRRTNLDEEDSLTWSVQGSQPRNKVQSSTPQRTKARDRISELAQLTDSNSLIPPTLISETPGNLQSPSKVLTIRQSGDNYHRMSISPRKDSAKRKRSSLIDQYINSSPTIPQPPVLLSEIGNETPRSILRTSGQQENIGSSSQRRNTPGNRTNDISSSARRTPSRRLQIAPLSYANGLEPPISNDSQSEIPTSQHVDDAPPPLPQLSTMEMSSTRSVEEVPNKRRRVSQAGESFDVENVFLEKNGEGRRSNTGTLFSNIVEPELRIPNTNEYRSPDSNVEAAEKATGADEQVTRATEEPVVTDRTNHVSPKVTSKPIEPSDDDFEDLSELGPLRARLERLREKARFFGNK</sequence>
<evidence type="ECO:0000256" key="13">
    <source>
        <dbReference type="ARBA" id="ARBA00023212"/>
    </source>
</evidence>
<evidence type="ECO:0000256" key="2">
    <source>
        <dbReference type="ARBA" id="ARBA00004186"/>
    </source>
</evidence>
<dbReference type="GO" id="GO:0008608">
    <property type="term" value="P:attachment of spindle microtubules to kinetochore"/>
    <property type="evidence" value="ECO:0007669"/>
    <property type="project" value="InterPro"/>
</dbReference>
<evidence type="ECO:0000313" key="19">
    <source>
        <dbReference type="EMBL" id="KAG7665186.1"/>
    </source>
</evidence>
<evidence type="ECO:0000256" key="9">
    <source>
        <dbReference type="ARBA" id="ARBA00022701"/>
    </source>
</evidence>
<proteinExistence type="inferred from homology"/>
<feature type="compositionally biased region" description="Basic and acidic residues" evidence="18">
    <location>
        <begin position="420"/>
        <end position="436"/>
    </location>
</feature>
<keyword evidence="6" id="KW-0158">Chromosome</keyword>
<feature type="compositionally biased region" description="Polar residues" evidence="18">
    <location>
        <begin position="270"/>
        <end position="300"/>
    </location>
</feature>
<protein>
    <recommendedName>
        <fullName evidence="5">DASH complex subunit ASK1</fullName>
    </recommendedName>
    <alternativeName>
        <fullName evidence="17">Outer kinetochore protein ASK1</fullName>
    </alternativeName>
</protein>
<feature type="region of interest" description="Disordered" evidence="18">
    <location>
        <begin position="407"/>
        <end position="466"/>
    </location>
</feature>
<feature type="compositionally biased region" description="Polar residues" evidence="18">
    <location>
        <begin position="101"/>
        <end position="126"/>
    </location>
</feature>
<keyword evidence="11" id="KW-0159">Chromosome partition</keyword>
<keyword evidence="8" id="KW-0132">Cell division</keyword>
<dbReference type="GeneID" id="73468043"/>
<evidence type="ECO:0000256" key="3">
    <source>
        <dbReference type="ARBA" id="ARBA00004629"/>
    </source>
</evidence>
<dbReference type="RefSeq" id="XP_049265418.1">
    <property type="nucleotide sequence ID" value="XM_049404875.1"/>
</dbReference>
<dbReference type="Proteomes" id="UP000694255">
    <property type="component" value="Unassembled WGS sequence"/>
</dbReference>
<keyword evidence="16" id="KW-0137">Centromere</keyword>
<keyword evidence="15" id="KW-0131">Cell cycle</keyword>
<evidence type="ECO:0000256" key="6">
    <source>
        <dbReference type="ARBA" id="ARBA00022454"/>
    </source>
</evidence>
<dbReference type="PANTHER" id="PTHR28200:SF1">
    <property type="entry name" value="DASH COMPLEX SUBUNIT ASK1"/>
    <property type="match status" value="1"/>
</dbReference>
<evidence type="ECO:0000256" key="12">
    <source>
        <dbReference type="ARBA" id="ARBA00022838"/>
    </source>
</evidence>
<keyword evidence="12" id="KW-0995">Kinetochore</keyword>
<feature type="compositionally biased region" description="Polar residues" evidence="18">
    <location>
        <begin position="151"/>
        <end position="171"/>
    </location>
</feature>
<feature type="region of interest" description="Disordered" evidence="18">
    <location>
        <begin position="1"/>
        <end position="30"/>
    </location>
</feature>